<sequence>MSFDDEGVCDGVETGGLIAAMSEQVWKGRRPGVPLRLIGVRARGVPLAERLARDVSGSEQAAVVGAVDITLYRDDLDQANRWPVLRGTEIPFDVDGADIVLVDDVLFTGRTIRAAINAICDLGRPSRIRLAVLVDRGCRELPIQPDIVGLHLRIDRRDRVQVRLRPIDPVDEIVQIPAAPRLSQS</sequence>
<dbReference type="InterPro" id="IPR023050">
    <property type="entry name" value="PyrR"/>
</dbReference>
<reference evidence="7" key="1">
    <citation type="submission" date="2016-12" db="EMBL/GenBank/DDBJ databases">
        <title>Comparative genomics of four Isosphaeraceae planctomycetes: a common pool of plasmids and glycoside hydrolase genes.</title>
        <authorList>
            <person name="Ivanova A."/>
        </authorList>
    </citation>
    <scope>NUCLEOTIDE SEQUENCE [LARGE SCALE GENOMIC DNA]</scope>
    <source>
        <strain evidence="7">PX4</strain>
    </source>
</reference>
<comment type="catalytic activity">
    <reaction evidence="4">
        <text>UMP + diphosphate = 5-phospho-alpha-D-ribose 1-diphosphate + uracil</text>
        <dbReference type="Rhea" id="RHEA:13017"/>
        <dbReference type="ChEBI" id="CHEBI:17568"/>
        <dbReference type="ChEBI" id="CHEBI:33019"/>
        <dbReference type="ChEBI" id="CHEBI:57865"/>
        <dbReference type="ChEBI" id="CHEBI:58017"/>
        <dbReference type="EC" id="2.4.2.9"/>
    </reaction>
</comment>
<dbReference type="EMBL" id="CP019082">
    <property type="protein sequence ID" value="APW63012.1"/>
    <property type="molecule type" value="Genomic_DNA"/>
</dbReference>
<keyword evidence="2 4" id="KW-0805">Transcription regulation</keyword>
<dbReference type="AlphaFoldDB" id="A0A1U7CVP0"/>
<comment type="similarity">
    <text evidence="1 4">Belongs to the purine/pyrimidine phosphoribosyltransferase family. PyrR subfamily.</text>
</comment>
<dbReference type="InterPro" id="IPR029057">
    <property type="entry name" value="PRTase-like"/>
</dbReference>
<keyword evidence="4" id="KW-0328">Glycosyltransferase</keyword>
<keyword evidence="3 4" id="KW-0804">Transcription</keyword>
<organism evidence="6 7">
    <name type="scientific">Paludisphaera borealis</name>
    <dbReference type="NCBI Taxonomy" id="1387353"/>
    <lineage>
        <taxon>Bacteria</taxon>
        <taxon>Pseudomonadati</taxon>
        <taxon>Planctomycetota</taxon>
        <taxon>Planctomycetia</taxon>
        <taxon>Isosphaerales</taxon>
        <taxon>Isosphaeraceae</taxon>
        <taxon>Paludisphaera</taxon>
    </lineage>
</organism>
<dbReference type="NCBIfam" id="NF003549">
    <property type="entry name" value="PRK05205.1-5"/>
    <property type="match status" value="1"/>
</dbReference>
<evidence type="ECO:0000313" key="7">
    <source>
        <dbReference type="Proteomes" id="UP000186309"/>
    </source>
</evidence>
<dbReference type="RefSeq" id="WP_076351326.1">
    <property type="nucleotide sequence ID" value="NZ_CP019082.1"/>
</dbReference>
<keyword evidence="4" id="KW-0808">Transferase</keyword>
<dbReference type="InterPro" id="IPR000836">
    <property type="entry name" value="PRTase_dom"/>
</dbReference>
<evidence type="ECO:0000256" key="4">
    <source>
        <dbReference type="HAMAP-Rule" id="MF_01219"/>
    </source>
</evidence>
<dbReference type="InterPro" id="IPR050137">
    <property type="entry name" value="PyrR_bifunctional"/>
</dbReference>
<accession>A0A1U7CVP0</accession>
<proteinExistence type="inferred from homology"/>
<dbReference type="GO" id="GO:0004845">
    <property type="term" value="F:uracil phosphoribosyltransferase activity"/>
    <property type="evidence" value="ECO:0007669"/>
    <property type="project" value="UniProtKB-UniRule"/>
</dbReference>
<keyword evidence="7" id="KW-1185">Reference proteome</keyword>
<dbReference type="Proteomes" id="UP000186309">
    <property type="component" value="Chromosome"/>
</dbReference>
<dbReference type="PANTHER" id="PTHR11608:SF0">
    <property type="entry name" value="BIFUNCTIONAL PROTEIN PYRR"/>
    <property type="match status" value="1"/>
</dbReference>
<dbReference type="CDD" id="cd06223">
    <property type="entry name" value="PRTases_typeI"/>
    <property type="match status" value="1"/>
</dbReference>
<evidence type="ECO:0000256" key="3">
    <source>
        <dbReference type="ARBA" id="ARBA00023163"/>
    </source>
</evidence>
<dbReference type="SUPFAM" id="SSF53271">
    <property type="entry name" value="PRTase-like"/>
    <property type="match status" value="1"/>
</dbReference>
<feature type="domain" description="Phosphoribosyltransferase" evidence="5">
    <location>
        <begin position="31"/>
        <end position="148"/>
    </location>
</feature>
<dbReference type="STRING" id="1387353.BSF38_04570"/>
<dbReference type="EC" id="2.4.2.9" evidence="4"/>
<comment type="function">
    <text evidence="4">Also displays a weak uracil phosphoribosyltransferase activity which is not physiologically significant.</text>
</comment>
<evidence type="ECO:0000313" key="6">
    <source>
        <dbReference type="EMBL" id="APW63012.1"/>
    </source>
</evidence>
<evidence type="ECO:0000256" key="2">
    <source>
        <dbReference type="ARBA" id="ARBA00023015"/>
    </source>
</evidence>
<dbReference type="Gene3D" id="3.40.50.2020">
    <property type="match status" value="1"/>
</dbReference>
<dbReference type="OrthoDB" id="9802227at2"/>
<dbReference type="Pfam" id="PF00156">
    <property type="entry name" value="Pribosyltran"/>
    <property type="match status" value="1"/>
</dbReference>
<evidence type="ECO:0000259" key="5">
    <source>
        <dbReference type="Pfam" id="PF00156"/>
    </source>
</evidence>
<dbReference type="KEGG" id="pbor:BSF38_04570"/>
<dbReference type="NCBIfam" id="NF003545">
    <property type="entry name" value="PRK05205.1-1"/>
    <property type="match status" value="1"/>
</dbReference>
<dbReference type="GO" id="GO:0006355">
    <property type="term" value="P:regulation of DNA-templated transcription"/>
    <property type="evidence" value="ECO:0007669"/>
    <property type="project" value="UniProtKB-UniRule"/>
</dbReference>
<gene>
    <name evidence="4 6" type="primary">pyrR</name>
    <name evidence="6" type="ORF">BSF38_04570</name>
</gene>
<evidence type="ECO:0000256" key="1">
    <source>
        <dbReference type="ARBA" id="ARBA00005565"/>
    </source>
</evidence>
<name>A0A1U7CVP0_9BACT</name>
<comment type="function">
    <text evidence="4">Regulates the transcription of the pyrimidine nucleotide (pyr) operon in response to exogenous pyrimidines.</text>
</comment>
<protein>
    <recommendedName>
        <fullName evidence="4">Bifunctional protein PyrR</fullName>
    </recommendedName>
    <domain>
        <recommendedName>
            <fullName evidence="4">Pyrimidine operon regulatory protein</fullName>
        </recommendedName>
    </domain>
    <domain>
        <recommendedName>
            <fullName evidence="4">Uracil phosphoribosyltransferase</fullName>
            <shortName evidence="4">UPRTase</shortName>
            <ecNumber evidence="4">2.4.2.9</ecNumber>
        </recommendedName>
    </domain>
</protein>
<dbReference type="PANTHER" id="PTHR11608">
    <property type="entry name" value="BIFUNCTIONAL PROTEIN PYRR"/>
    <property type="match status" value="1"/>
</dbReference>
<feature type="short sequence motif" description="PRPP-binding" evidence="4">
    <location>
        <begin position="99"/>
        <end position="111"/>
    </location>
</feature>
<dbReference type="HAMAP" id="MF_01219">
    <property type="entry name" value="PyrR"/>
    <property type="match status" value="1"/>
</dbReference>